<dbReference type="KEGG" id="bvv:BHK69_22405"/>
<evidence type="ECO:0000256" key="1">
    <source>
        <dbReference type="SAM" id="SignalP"/>
    </source>
</evidence>
<name>A0A1D7U635_9HYPH</name>
<keyword evidence="1" id="KW-0732">Signal</keyword>
<gene>
    <name evidence="2" type="ORF">BHK69_22405</name>
</gene>
<keyword evidence="3" id="KW-1185">Reference proteome</keyword>
<dbReference type="Proteomes" id="UP000094969">
    <property type="component" value="Chromosome"/>
</dbReference>
<evidence type="ECO:0000313" key="2">
    <source>
        <dbReference type="EMBL" id="AOO82817.1"/>
    </source>
</evidence>
<dbReference type="STRING" id="1526658.BHK69_22405"/>
<accession>A0A1D7U635</accession>
<reference evidence="2 3" key="1">
    <citation type="journal article" date="2015" name="Antonie Van Leeuwenhoek">
        <title>Bosea vaviloviae sp. nov., a new species of slow-growing rhizobia isolated from nodules of the relict species Vavilovia formosa (Stev.) Fed.</title>
        <authorList>
            <person name="Safronova V.I."/>
            <person name="Kuznetsova I.G."/>
            <person name="Sazanova A.L."/>
            <person name="Kimeklis A.K."/>
            <person name="Belimov A.A."/>
            <person name="Andronov E.E."/>
            <person name="Pinaev A.G."/>
            <person name="Chizhevskaya E.P."/>
            <person name="Pukhaev A.R."/>
            <person name="Popov K.P."/>
            <person name="Willems A."/>
            <person name="Tikhonovich I.A."/>
        </authorList>
    </citation>
    <scope>NUCLEOTIDE SEQUENCE [LARGE SCALE GENOMIC DNA]</scope>
    <source>
        <strain evidence="2 3">Vaf18</strain>
    </source>
</reference>
<dbReference type="RefSeq" id="WP_069692023.1">
    <property type="nucleotide sequence ID" value="NZ_CP017147.1"/>
</dbReference>
<dbReference type="AlphaFoldDB" id="A0A1D7U635"/>
<dbReference type="OrthoDB" id="7068882at2"/>
<organism evidence="2 3">
    <name type="scientific">Bosea vaviloviae</name>
    <dbReference type="NCBI Taxonomy" id="1526658"/>
    <lineage>
        <taxon>Bacteria</taxon>
        <taxon>Pseudomonadati</taxon>
        <taxon>Pseudomonadota</taxon>
        <taxon>Alphaproteobacteria</taxon>
        <taxon>Hyphomicrobiales</taxon>
        <taxon>Boseaceae</taxon>
        <taxon>Bosea</taxon>
    </lineage>
</organism>
<feature type="signal peptide" evidence="1">
    <location>
        <begin position="1"/>
        <end position="21"/>
    </location>
</feature>
<feature type="chain" id="PRO_5009100005" description="DUF1134 domain-containing protein" evidence="1">
    <location>
        <begin position="22"/>
        <end position="147"/>
    </location>
</feature>
<sequence>MIKFVLPIALGCFVWSGTAGAQQRNLGPATGSVSIRQLQVAFIGSGAIGGGVLKFGGRSYDITVAGLGVGGIGASRLLARGPVYGLQRVDDFVGPYVQLREGWAIGDEGRGRLWLRNAKGVTLRLNTQRRGLQISLGADGVVIGFKQ</sequence>
<dbReference type="EMBL" id="CP017147">
    <property type="protein sequence ID" value="AOO82817.1"/>
    <property type="molecule type" value="Genomic_DNA"/>
</dbReference>
<protein>
    <recommendedName>
        <fullName evidence="4">DUF1134 domain-containing protein</fullName>
    </recommendedName>
</protein>
<evidence type="ECO:0008006" key="4">
    <source>
        <dbReference type="Google" id="ProtNLM"/>
    </source>
</evidence>
<evidence type="ECO:0000313" key="3">
    <source>
        <dbReference type="Proteomes" id="UP000094969"/>
    </source>
</evidence>
<proteinExistence type="predicted"/>